<feature type="transmembrane region" description="Helical" evidence="8">
    <location>
        <begin position="517"/>
        <end position="535"/>
    </location>
</feature>
<dbReference type="OrthoDB" id="2146116at2759"/>
<dbReference type="GO" id="GO:0042058">
    <property type="term" value="P:regulation of epidermal growth factor receptor signaling pathway"/>
    <property type="evidence" value="ECO:0007669"/>
    <property type="project" value="TreeGrafter"/>
</dbReference>
<dbReference type="EMBL" id="JTDF01002113">
    <property type="protein sequence ID" value="KAF8569173.1"/>
    <property type="molecule type" value="Genomic_DNA"/>
</dbReference>
<evidence type="ECO:0000256" key="8">
    <source>
        <dbReference type="SAM" id="Phobius"/>
    </source>
</evidence>
<keyword evidence="4" id="KW-0256">Endoplasmic reticulum</keyword>
<comment type="subcellular location">
    <subcellularLocation>
        <location evidence="1">Endoplasmic reticulum membrane</location>
        <topology evidence="1">Multi-pass membrane protein</topology>
    </subcellularLocation>
</comment>
<keyword evidence="5 8" id="KW-1133">Transmembrane helix</keyword>
<feature type="transmembrane region" description="Helical" evidence="8">
    <location>
        <begin position="400"/>
        <end position="422"/>
    </location>
</feature>
<feature type="compositionally biased region" description="Polar residues" evidence="7">
    <location>
        <begin position="545"/>
        <end position="564"/>
    </location>
</feature>
<sequence length="634" mass="71219">MAGSNNPSLASCDSRRLLYMSKYGNLKYSLQSQLALHCGRPEFSRSFSEPTTHLHSVKPASGREKSRFSPNREALLHVWGSEELIDTSEKVDFLPFATFAITAVQILLFILEWTIYGLSPIGLSLQSRYLETVPMPNQTTNEVCFVELENQMIGPRQADLIRFGALYPPCMRFDPGLNEAVVERQRVVDRSSGCCINEANHTCHQTSSSVCRVTGFQWLNHRRPDTKHSSVIGVPTTSIVHSQGDHVTAEYPTGPVCGLDPDYCLKPHSSDSMPWSEDITEWPICEHLTNASEVSTLVQHMECRVIGRPCCFGIRGECIVTTREHCEFMHGFFNPKASLCSQVNCLKRVCGMANFMNKQYPDQYFRLVTSLFVHSGLIPLVVTIVLQFTFMLNLERLSGFWKISMVYLLSGCFGNLVAGYFLPYQVGTGPTPALMGLAGFRAVCYFFYSGPLCEQCQIRKHSNIQDSGLRLRRKIRLKGFSKRSSALRVLKVGLCKNVLLVLGLFVCGFLPWVDNFAHLAGFISGMMLAFVMLPYRNMCVYTHRSVSGSSPRDISPSRQTPNSENSDKCRFPIEIVCSVLWMCLFLGWLCLFVFGPILNCAWCNYFTCIPLAPNLCDGFHVNVSQRTPCVPESL</sequence>
<feature type="region of interest" description="Disordered" evidence="7">
    <location>
        <begin position="46"/>
        <end position="66"/>
    </location>
</feature>
<feature type="transmembrane region" description="Helical" evidence="8">
    <location>
        <begin position="575"/>
        <end position="598"/>
    </location>
</feature>
<dbReference type="GO" id="GO:0004252">
    <property type="term" value="F:serine-type endopeptidase activity"/>
    <property type="evidence" value="ECO:0007669"/>
    <property type="project" value="InterPro"/>
</dbReference>
<evidence type="ECO:0000313" key="11">
    <source>
        <dbReference type="Proteomes" id="UP000699462"/>
    </source>
</evidence>
<dbReference type="Pfam" id="PF01694">
    <property type="entry name" value="Rhomboid"/>
    <property type="match status" value="2"/>
</dbReference>
<keyword evidence="3 8" id="KW-0812">Transmembrane</keyword>
<feature type="region of interest" description="Disordered" evidence="7">
    <location>
        <begin position="545"/>
        <end position="566"/>
    </location>
</feature>
<dbReference type="InterPro" id="IPR022764">
    <property type="entry name" value="Peptidase_S54_rhomboid_dom"/>
</dbReference>
<dbReference type="Gene3D" id="1.20.1540.10">
    <property type="entry name" value="Rhomboid-like"/>
    <property type="match status" value="1"/>
</dbReference>
<proteinExistence type="inferred from homology"/>
<organism evidence="10 11">
    <name type="scientific">Paragonimus westermani</name>
    <dbReference type="NCBI Taxonomy" id="34504"/>
    <lineage>
        <taxon>Eukaryota</taxon>
        <taxon>Metazoa</taxon>
        <taxon>Spiralia</taxon>
        <taxon>Lophotrochozoa</taxon>
        <taxon>Platyhelminthes</taxon>
        <taxon>Trematoda</taxon>
        <taxon>Digenea</taxon>
        <taxon>Plagiorchiida</taxon>
        <taxon>Troglotremata</taxon>
        <taxon>Troglotrematidae</taxon>
        <taxon>Paragonimus</taxon>
    </lineage>
</organism>
<dbReference type="GO" id="GO:0050708">
    <property type="term" value="P:regulation of protein secretion"/>
    <property type="evidence" value="ECO:0007669"/>
    <property type="project" value="TreeGrafter"/>
</dbReference>
<evidence type="ECO:0000256" key="6">
    <source>
        <dbReference type="ARBA" id="ARBA00023136"/>
    </source>
</evidence>
<dbReference type="AlphaFoldDB" id="A0A8T0DMX7"/>
<accession>A0A8T0DMX7</accession>
<feature type="domain" description="Peptidase S54 rhomboid" evidence="9">
    <location>
        <begin position="362"/>
        <end position="443"/>
    </location>
</feature>
<feature type="domain" description="Peptidase S54 rhomboid" evidence="9">
    <location>
        <begin position="491"/>
        <end position="534"/>
    </location>
</feature>
<feature type="transmembrane region" description="Helical" evidence="8">
    <location>
        <begin position="489"/>
        <end position="511"/>
    </location>
</feature>
<dbReference type="InterPro" id="IPR051512">
    <property type="entry name" value="Inactive_Rhomboid"/>
</dbReference>
<gene>
    <name evidence="10" type="ORF">P879_04257</name>
</gene>
<evidence type="ECO:0000256" key="7">
    <source>
        <dbReference type="SAM" id="MobiDB-lite"/>
    </source>
</evidence>
<feature type="transmembrane region" description="Helical" evidence="8">
    <location>
        <begin position="364"/>
        <end position="388"/>
    </location>
</feature>
<evidence type="ECO:0000256" key="3">
    <source>
        <dbReference type="ARBA" id="ARBA00022692"/>
    </source>
</evidence>
<keyword evidence="6 8" id="KW-0472">Membrane</keyword>
<keyword evidence="11" id="KW-1185">Reference proteome</keyword>
<evidence type="ECO:0000313" key="10">
    <source>
        <dbReference type="EMBL" id="KAF8569173.1"/>
    </source>
</evidence>
<dbReference type="GO" id="GO:0005789">
    <property type="term" value="C:endoplasmic reticulum membrane"/>
    <property type="evidence" value="ECO:0007669"/>
    <property type="project" value="UniProtKB-SubCell"/>
</dbReference>
<dbReference type="Proteomes" id="UP000699462">
    <property type="component" value="Unassembled WGS sequence"/>
</dbReference>
<reference evidence="10 11" key="1">
    <citation type="submission" date="2019-07" db="EMBL/GenBank/DDBJ databases">
        <title>Annotation for the trematode Paragonimus westermani.</title>
        <authorList>
            <person name="Choi Y.-J."/>
        </authorList>
    </citation>
    <scope>NUCLEOTIDE SEQUENCE [LARGE SCALE GENOMIC DNA]</scope>
    <source>
        <strain evidence="10">180907_Pwestermani</strain>
    </source>
</reference>
<evidence type="ECO:0000256" key="1">
    <source>
        <dbReference type="ARBA" id="ARBA00004477"/>
    </source>
</evidence>
<dbReference type="InterPro" id="IPR035952">
    <property type="entry name" value="Rhomboid-like_sf"/>
</dbReference>
<dbReference type="PANTHER" id="PTHR45965:SF3">
    <property type="entry name" value="INACTIVE RHOMBOID PROTEIN 1"/>
    <property type="match status" value="1"/>
</dbReference>
<dbReference type="SUPFAM" id="SSF144091">
    <property type="entry name" value="Rhomboid-like"/>
    <property type="match status" value="1"/>
</dbReference>
<comment type="similarity">
    <text evidence="2">Belongs to the peptidase S54 family.</text>
</comment>
<dbReference type="PANTHER" id="PTHR45965">
    <property type="entry name" value="INACTIVE RHOMBOID PROTEIN"/>
    <property type="match status" value="1"/>
</dbReference>
<protein>
    <recommendedName>
        <fullName evidence="9">Peptidase S54 rhomboid domain-containing protein</fullName>
    </recommendedName>
</protein>
<evidence type="ECO:0000256" key="2">
    <source>
        <dbReference type="ARBA" id="ARBA00009045"/>
    </source>
</evidence>
<comment type="caution">
    <text evidence="10">The sequence shown here is derived from an EMBL/GenBank/DDBJ whole genome shotgun (WGS) entry which is preliminary data.</text>
</comment>
<name>A0A8T0DMX7_9TREM</name>
<evidence type="ECO:0000256" key="4">
    <source>
        <dbReference type="ARBA" id="ARBA00022824"/>
    </source>
</evidence>
<evidence type="ECO:0000259" key="9">
    <source>
        <dbReference type="Pfam" id="PF01694"/>
    </source>
</evidence>
<evidence type="ECO:0000256" key="5">
    <source>
        <dbReference type="ARBA" id="ARBA00022989"/>
    </source>
</evidence>